<dbReference type="Proteomes" id="UP000776650">
    <property type="component" value="Unassembled WGS sequence"/>
</dbReference>
<feature type="non-terminal residue" evidence="2">
    <location>
        <position position="1"/>
    </location>
</feature>
<evidence type="ECO:0000313" key="3">
    <source>
        <dbReference type="Proteomes" id="UP000776650"/>
    </source>
</evidence>
<dbReference type="GO" id="GO:0016747">
    <property type="term" value="F:acyltransferase activity, transferring groups other than amino-acyl groups"/>
    <property type="evidence" value="ECO:0007669"/>
    <property type="project" value="InterPro"/>
</dbReference>
<dbReference type="AlphaFoldDB" id="A0A921JYC2"/>
<accession>A0A921JYC2</accession>
<dbReference type="InterPro" id="IPR000182">
    <property type="entry name" value="GNAT_dom"/>
</dbReference>
<dbReference type="Pfam" id="PF13508">
    <property type="entry name" value="Acetyltransf_7"/>
    <property type="match status" value="1"/>
</dbReference>
<protein>
    <submittedName>
        <fullName evidence="2">GNAT family N-acetyltransferase</fullName>
    </submittedName>
</protein>
<dbReference type="CDD" id="cd04301">
    <property type="entry name" value="NAT_SF"/>
    <property type="match status" value="1"/>
</dbReference>
<sequence length="173" mass="19308">IRPIRDEEFAQLETIENDADRLLIDTLRPTRWDPAPPGSTRQGHDGLVLVAQNDTGSLKEELDGFIDIRYFGGATAYVDVLAVRRRSMRQGLGRRLLRNAAVMATRAGITSLTLRTYRSIAFNGPFYASEGFATFTPPSEAHWAADVLTAERRAGLPRSEDRVFMRLPLEFAG</sequence>
<organism evidence="2 3">
    <name type="scientific">Dietzia timorensis</name>
    <dbReference type="NCBI Taxonomy" id="499555"/>
    <lineage>
        <taxon>Bacteria</taxon>
        <taxon>Bacillati</taxon>
        <taxon>Actinomycetota</taxon>
        <taxon>Actinomycetes</taxon>
        <taxon>Mycobacteriales</taxon>
        <taxon>Dietziaceae</taxon>
        <taxon>Dietzia</taxon>
    </lineage>
</organism>
<dbReference type="SUPFAM" id="SSF55729">
    <property type="entry name" value="Acyl-CoA N-acyltransferases (Nat)"/>
    <property type="match status" value="1"/>
</dbReference>
<dbReference type="EMBL" id="DYXM01000129">
    <property type="protein sequence ID" value="HJE90753.1"/>
    <property type="molecule type" value="Genomic_DNA"/>
</dbReference>
<comment type="caution">
    <text evidence="2">The sequence shown here is derived from an EMBL/GenBank/DDBJ whole genome shotgun (WGS) entry which is preliminary data.</text>
</comment>
<feature type="domain" description="N-acetyltransferase" evidence="1">
    <location>
        <begin position="1"/>
        <end position="170"/>
    </location>
</feature>
<dbReference type="Gene3D" id="3.40.630.30">
    <property type="match status" value="1"/>
</dbReference>
<dbReference type="RefSeq" id="WP_303912048.1">
    <property type="nucleotide sequence ID" value="NZ_DYXM01000129.1"/>
</dbReference>
<proteinExistence type="predicted"/>
<name>A0A921JYC2_9ACTN</name>
<gene>
    <name evidence="2" type="ORF">K8V11_07075</name>
</gene>
<evidence type="ECO:0000313" key="2">
    <source>
        <dbReference type="EMBL" id="HJE90753.1"/>
    </source>
</evidence>
<dbReference type="InterPro" id="IPR016181">
    <property type="entry name" value="Acyl_CoA_acyltransferase"/>
</dbReference>
<dbReference type="PROSITE" id="PS51186">
    <property type="entry name" value="GNAT"/>
    <property type="match status" value="1"/>
</dbReference>
<evidence type="ECO:0000259" key="1">
    <source>
        <dbReference type="PROSITE" id="PS51186"/>
    </source>
</evidence>
<reference evidence="2" key="1">
    <citation type="journal article" date="2021" name="PeerJ">
        <title>Extensive microbial diversity within the chicken gut microbiome revealed by metagenomics and culture.</title>
        <authorList>
            <person name="Gilroy R."/>
            <person name="Ravi A."/>
            <person name="Getino M."/>
            <person name="Pursley I."/>
            <person name="Horton D.L."/>
            <person name="Alikhan N.F."/>
            <person name="Baker D."/>
            <person name="Gharbi K."/>
            <person name="Hall N."/>
            <person name="Watson M."/>
            <person name="Adriaenssens E.M."/>
            <person name="Foster-Nyarko E."/>
            <person name="Jarju S."/>
            <person name="Secka A."/>
            <person name="Antonio M."/>
            <person name="Oren A."/>
            <person name="Chaudhuri R.R."/>
            <person name="La Ragione R."/>
            <person name="Hildebrand F."/>
            <person name="Pallen M.J."/>
        </authorList>
    </citation>
    <scope>NUCLEOTIDE SEQUENCE</scope>
    <source>
        <strain evidence="2">ChiGjej1B1-18357</strain>
    </source>
</reference>
<reference evidence="2" key="2">
    <citation type="submission" date="2021-09" db="EMBL/GenBank/DDBJ databases">
        <authorList>
            <person name="Gilroy R."/>
        </authorList>
    </citation>
    <scope>NUCLEOTIDE SEQUENCE</scope>
    <source>
        <strain evidence="2">ChiGjej1B1-18357</strain>
    </source>
</reference>